<evidence type="ECO:0000256" key="3">
    <source>
        <dbReference type="ARBA" id="ARBA00023136"/>
    </source>
</evidence>
<evidence type="ECO:0000313" key="7">
    <source>
        <dbReference type="Proteomes" id="UP001187531"/>
    </source>
</evidence>
<evidence type="ECO:0008006" key="8">
    <source>
        <dbReference type="Google" id="ProtNLM"/>
    </source>
</evidence>
<keyword evidence="4" id="KW-0458">Lysosome</keyword>
<comment type="caution">
    <text evidence="6">The sequence shown here is derived from an EMBL/GenBank/DDBJ whole genome shotgun (WGS) entry which is preliminary data.</text>
</comment>
<dbReference type="PANTHER" id="PTHR21146">
    <property type="entry name" value="MEF2B PROTEIN"/>
    <property type="match status" value="1"/>
</dbReference>
<gene>
    <name evidence="6" type="ORF">QYM36_006111</name>
</gene>
<sequence>MASLEFEHLRNPETEYRARKTAEKLSENTHLLANEPSLAMYRLQEHVRRSLPVMIETRQDCIQLNSVLQGGCYDTDLAHGAIQGILKSEETVSNIKEHLKNAIFFRQQLLFEEKKRLRSKKSTSVYKRFSSQISSSGNEVNREGTGRPVSMPPGTLKQ</sequence>
<dbReference type="InterPro" id="IPR019320">
    <property type="entry name" value="BORCS8"/>
</dbReference>
<comment type="similarity">
    <text evidence="2">Belongs to the BORCS8 family.</text>
</comment>
<feature type="compositionally biased region" description="Polar residues" evidence="5">
    <location>
        <begin position="123"/>
        <end position="139"/>
    </location>
</feature>
<dbReference type="Proteomes" id="UP001187531">
    <property type="component" value="Unassembled WGS sequence"/>
</dbReference>
<dbReference type="Pfam" id="PF10167">
    <property type="entry name" value="BORCS8"/>
    <property type="match status" value="1"/>
</dbReference>
<feature type="region of interest" description="Disordered" evidence="5">
    <location>
        <begin position="123"/>
        <end position="158"/>
    </location>
</feature>
<dbReference type="GO" id="GO:0005765">
    <property type="term" value="C:lysosomal membrane"/>
    <property type="evidence" value="ECO:0007669"/>
    <property type="project" value="UniProtKB-SubCell"/>
</dbReference>
<accession>A0AA88I119</accession>
<evidence type="ECO:0000256" key="5">
    <source>
        <dbReference type="SAM" id="MobiDB-lite"/>
    </source>
</evidence>
<evidence type="ECO:0000256" key="2">
    <source>
        <dbReference type="ARBA" id="ARBA00010463"/>
    </source>
</evidence>
<keyword evidence="3" id="KW-0472">Membrane</keyword>
<organism evidence="6 7">
    <name type="scientific">Artemia franciscana</name>
    <name type="common">Brine shrimp</name>
    <name type="synonym">Artemia sanfranciscana</name>
    <dbReference type="NCBI Taxonomy" id="6661"/>
    <lineage>
        <taxon>Eukaryota</taxon>
        <taxon>Metazoa</taxon>
        <taxon>Ecdysozoa</taxon>
        <taxon>Arthropoda</taxon>
        <taxon>Crustacea</taxon>
        <taxon>Branchiopoda</taxon>
        <taxon>Anostraca</taxon>
        <taxon>Artemiidae</taxon>
        <taxon>Artemia</taxon>
    </lineage>
</organism>
<evidence type="ECO:0000256" key="1">
    <source>
        <dbReference type="ARBA" id="ARBA00004656"/>
    </source>
</evidence>
<evidence type="ECO:0000313" key="6">
    <source>
        <dbReference type="EMBL" id="KAK2718983.1"/>
    </source>
</evidence>
<keyword evidence="7" id="KW-1185">Reference proteome</keyword>
<dbReference type="EMBL" id="JAVRJZ010000009">
    <property type="protein sequence ID" value="KAK2718984.1"/>
    <property type="molecule type" value="Genomic_DNA"/>
</dbReference>
<name>A0AA88I119_ARTSF</name>
<reference evidence="6" key="1">
    <citation type="submission" date="2023-07" db="EMBL/GenBank/DDBJ databases">
        <title>Chromosome-level genome assembly of Artemia franciscana.</title>
        <authorList>
            <person name="Jo E."/>
        </authorList>
    </citation>
    <scope>NUCLEOTIDE SEQUENCE</scope>
    <source>
        <tissue evidence="6">Whole body</tissue>
    </source>
</reference>
<dbReference type="EMBL" id="JAVRJZ010000009">
    <property type="protein sequence ID" value="KAK2718983.1"/>
    <property type="molecule type" value="Genomic_DNA"/>
</dbReference>
<dbReference type="GO" id="GO:0099078">
    <property type="term" value="C:BORC complex"/>
    <property type="evidence" value="ECO:0007669"/>
    <property type="project" value="TreeGrafter"/>
</dbReference>
<proteinExistence type="inferred from homology"/>
<dbReference type="AlphaFoldDB" id="A0AA88I119"/>
<comment type="subcellular location">
    <subcellularLocation>
        <location evidence="1">Lysosome membrane</location>
    </subcellularLocation>
</comment>
<protein>
    <recommendedName>
        <fullName evidence="8">Protein MEF2BNB</fullName>
    </recommendedName>
</protein>
<dbReference type="PANTHER" id="PTHR21146:SF0">
    <property type="entry name" value="BLOC-1-RELATED COMPLEX SUBUNIT 8"/>
    <property type="match status" value="1"/>
</dbReference>
<evidence type="ECO:0000256" key="4">
    <source>
        <dbReference type="ARBA" id="ARBA00023228"/>
    </source>
</evidence>